<reference evidence="6 7" key="2">
    <citation type="submission" date="2018-08" db="EMBL/GenBank/DDBJ databases">
        <title>The draft genome of Acinetobacter sichuanensis strain WCHAc060041.</title>
        <authorList>
            <person name="Qin J."/>
            <person name="Feng Y."/>
            <person name="Zong Z."/>
        </authorList>
    </citation>
    <scope>NUCLEOTIDE SEQUENCE [LARGE SCALE GENOMIC DNA]</scope>
    <source>
        <strain evidence="6 7">WCHAc060041</strain>
    </source>
</reference>
<dbReference type="SUPFAM" id="SSF50249">
    <property type="entry name" value="Nucleic acid-binding proteins"/>
    <property type="match status" value="1"/>
</dbReference>
<proteinExistence type="inferred from homology"/>
<dbReference type="InterPro" id="IPR012340">
    <property type="entry name" value="NA-bd_OB-fold"/>
</dbReference>
<comment type="subunit">
    <text evidence="2">Homotetramer.</text>
</comment>
<feature type="region of interest" description="Disordered" evidence="4">
    <location>
        <begin position="110"/>
        <end position="212"/>
    </location>
</feature>
<protein>
    <recommendedName>
        <fullName evidence="2 3">Single-stranded DNA-binding protein</fullName>
        <shortName evidence="2">SSB</shortName>
    </recommendedName>
</protein>
<evidence type="ECO:0000313" key="6">
    <source>
        <dbReference type="EMBL" id="RFC84590.1"/>
    </source>
</evidence>
<dbReference type="Gene3D" id="2.40.50.140">
    <property type="entry name" value="Nucleic acid-binding proteins"/>
    <property type="match status" value="1"/>
</dbReference>
<dbReference type="EMBL" id="JBHRSF010000006">
    <property type="protein sequence ID" value="MFC2994263.1"/>
    <property type="molecule type" value="Genomic_DNA"/>
</dbReference>
<dbReference type="GO" id="GO:0006281">
    <property type="term" value="P:DNA repair"/>
    <property type="evidence" value="ECO:0007669"/>
    <property type="project" value="UniProtKB-UniRule"/>
</dbReference>
<dbReference type="GO" id="GO:0006310">
    <property type="term" value="P:DNA recombination"/>
    <property type="evidence" value="ECO:0007669"/>
    <property type="project" value="UniProtKB-UniRule"/>
</dbReference>
<dbReference type="Proteomes" id="UP000240957">
    <property type="component" value="Unassembled WGS sequence"/>
</dbReference>
<evidence type="ECO:0000256" key="1">
    <source>
        <dbReference type="ARBA" id="ARBA00023125"/>
    </source>
</evidence>
<evidence type="ECO:0000256" key="2">
    <source>
        <dbReference type="HAMAP-Rule" id="MF_00984"/>
    </source>
</evidence>
<dbReference type="OrthoDB" id="9809878at2"/>
<organism evidence="6 7">
    <name type="scientific">Acinetobacter sichuanensis</name>
    <dbReference type="NCBI Taxonomy" id="2136183"/>
    <lineage>
        <taxon>Bacteria</taxon>
        <taxon>Pseudomonadati</taxon>
        <taxon>Pseudomonadota</taxon>
        <taxon>Gammaproteobacteria</taxon>
        <taxon>Moraxellales</taxon>
        <taxon>Moraxellaceae</taxon>
        <taxon>Acinetobacter</taxon>
    </lineage>
</organism>
<keyword evidence="2" id="KW-0235">DNA replication</keyword>
<dbReference type="HAMAP" id="MF_00984">
    <property type="entry name" value="SSB"/>
    <property type="match status" value="1"/>
</dbReference>
<dbReference type="InterPro" id="IPR000424">
    <property type="entry name" value="Primosome_PriB/ssb"/>
</dbReference>
<reference evidence="8" key="3">
    <citation type="journal article" date="2019" name="Int. J. Syst. Evol. Microbiol.">
        <title>The Global Catalogue of Microorganisms (GCM) 10K type strain sequencing project: providing services to taxonomists for standard genome sequencing and annotation.</title>
        <authorList>
            <consortium name="The Broad Institute Genomics Platform"/>
            <consortium name="The Broad Institute Genome Sequencing Center for Infectious Disease"/>
            <person name="Wu L."/>
            <person name="Ma J."/>
        </authorList>
    </citation>
    <scope>NUCLEOTIDE SEQUENCE [LARGE SCALE GENOMIC DNA]</scope>
    <source>
        <strain evidence="8">KCTC 62575</strain>
    </source>
</reference>
<evidence type="ECO:0000313" key="5">
    <source>
        <dbReference type="EMBL" id="MFC2994263.1"/>
    </source>
</evidence>
<dbReference type="NCBIfam" id="TIGR00621">
    <property type="entry name" value="ssb"/>
    <property type="match status" value="1"/>
</dbReference>
<dbReference type="RefSeq" id="WP_107007234.1">
    <property type="nucleotide sequence ID" value="NZ_JAVIDQ010000005.1"/>
</dbReference>
<evidence type="ECO:0000313" key="7">
    <source>
        <dbReference type="Proteomes" id="UP000240957"/>
    </source>
</evidence>
<dbReference type="PROSITE" id="PS50935">
    <property type="entry name" value="SSB"/>
    <property type="match status" value="1"/>
</dbReference>
<comment type="caution">
    <text evidence="2">Lacks conserved residue(s) required for the propagation of feature annotation.</text>
</comment>
<sequence>MRGVNKVILVGTLGRDPETKTFPNGGSLTQFSIATSESWTDKNTGERKEQTEWHRIVLHNRLGEIAQQYLRKGSKVYIEGSLRTRQWTDQNGQERYTTEIRGEQMQMLDSNRQQGGEGGENGGYNQPRFNNNNNQGGFNNNNQGGFNNNQGNQGGYANQGNQGNYGNQANSNQGNYGNAGNNVNQGFQSPKPAAAPATPAQAPADLDDDLPF</sequence>
<comment type="function">
    <text evidence="2">Plays an important role in DNA replication, recombination and repair. Binds to ssDNA and to an array of partner proteins to recruit them to their sites of action during DNA metabolism.</text>
</comment>
<dbReference type="PANTHER" id="PTHR10302:SF27">
    <property type="entry name" value="SINGLE-STRANDED DNA-BINDING PROTEIN"/>
    <property type="match status" value="1"/>
</dbReference>
<feature type="short sequence motif" description="Important for interaction with partner proteins" evidence="2">
    <location>
        <begin position="207"/>
        <end position="212"/>
    </location>
</feature>
<reference evidence="5" key="1">
    <citation type="journal article" date="2014" name="Int. J. Syst. Evol. Microbiol.">
        <title>Complete genome of a new Firmicutes species belonging to the dominant human colonic microbiota ('Ruminococcus bicirculans') reveals two chromosomes and a selective capacity to utilize plant glucans.</title>
        <authorList>
            <consortium name="NISC Comparative Sequencing Program"/>
            <person name="Wegmann U."/>
            <person name="Louis P."/>
            <person name="Goesmann A."/>
            <person name="Henrissat B."/>
            <person name="Duncan S.H."/>
            <person name="Flint H.J."/>
        </authorList>
    </citation>
    <scope>NUCLEOTIDE SEQUENCE</scope>
    <source>
        <strain evidence="5">KCTC 62575</strain>
    </source>
</reference>
<keyword evidence="1 2" id="KW-0238">DNA-binding</keyword>
<evidence type="ECO:0000256" key="4">
    <source>
        <dbReference type="SAM" id="MobiDB-lite"/>
    </source>
</evidence>
<dbReference type="Proteomes" id="UP001595455">
    <property type="component" value="Unassembled WGS sequence"/>
</dbReference>
<keyword evidence="2" id="KW-0234">DNA repair</keyword>
<keyword evidence="2" id="KW-0227">DNA damage</keyword>
<dbReference type="PANTHER" id="PTHR10302">
    <property type="entry name" value="SINGLE-STRANDED DNA-BINDING PROTEIN"/>
    <property type="match status" value="1"/>
</dbReference>
<comment type="caution">
    <text evidence="6">The sequence shown here is derived from an EMBL/GenBank/DDBJ whole genome shotgun (WGS) entry which is preliminary data.</text>
</comment>
<dbReference type="EMBL" id="PYIX02000005">
    <property type="protein sequence ID" value="RFC84590.1"/>
    <property type="molecule type" value="Genomic_DNA"/>
</dbReference>
<keyword evidence="2" id="KW-0233">DNA recombination</keyword>
<keyword evidence="8" id="KW-1185">Reference proteome</keyword>
<reference evidence="5" key="4">
    <citation type="submission" date="2024-09" db="EMBL/GenBank/DDBJ databases">
        <authorList>
            <person name="Sun Q."/>
            <person name="Mori K."/>
        </authorList>
    </citation>
    <scope>NUCLEOTIDE SEQUENCE</scope>
    <source>
        <strain evidence="5">KCTC 62575</strain>
    </source>
</reference>
<dbReference type="InterPro" id="IPR011344">
    <property type="entry name" value="ssDNA-bd"/>
</dbReference>
<name>A0A371YSZ5_9GAMM</name>
<dbReference type="GO" id="GO:0009295">
    <property type="term" value="C:nucleoid"/>
    <property type="evidence" value="ECO:0007669"/>
    <property type="project" value="TreeGrafter"/>
</dbReference>
<dbReference type="GO" id="GO:0003697">
    <property type="term" value="F:single-stranded DNA binding"/>
    <property type="evidence" value="ECO:0007669"/>
    <property type="project" value="UniProtKB-UniRule"/>
</dbReference>
<gene>
    <name evidence="6" type="primary">ssb</name>
    <name evidence="5" type="ORF">ACFODO_03035</name>
    <name evidence="6" type="ORF">C9E89_004900</name>
</gene>
<dbReference type="AlphaFoldDB" id="A0A371YSZ5"/>
<accession>A0A371YSZ5</accession>
<feature type="compositionally biased region" description="Low complexity" evidence="4">
    <location>
        <begin position="123"/>
        <end position="204"/>
    </location>
</feature>
<evidence type="ECO:0000313" key="8">
    <source>
        <dbReference type="Proteomes" id="UP001595455"/>
    </source>
</evidence>
<evidence type="ECO:0000256" key="3">
    <source>
        <dbReference type="RuleBase" id="RU000524"/>
    </source>
</evidence>
<dbReference type="GO" id="GO:0006260">
    <property type="term" value="P:DNA replication"/>
    <property type="evidence" value="ECO:0007669"/>
    <property type="project" value="UniProtKB-UniRule"/>
</dbReference>
<dbReference type="CDD" id="cd04496">
    <property type="entry name" value="SSB_OBF"/>
    <property type="match status" value="1"/>
</dbReference>
<dbReference type="Pfam" id="PF00436">
    <property type="entry name" value="SSB"/>
    <property type="match status" value="1"/>
</dbReference>